<keyword evidence="2" id="KW-0175">Coiled coil</keyword>
<sequence length="254" mass="27485">MQGVSFREEIMDTGQSQNSAATRPLLATSEELRTAVLPLEPQVQVSGATSVAASGTALSVVTALSQVPATVTGATVASETSTVSAMATSVEETEIQKLQRELDELKKKSDMNQVDYAINQLQQLISRPTSIFDRFAALAALEHVVNVAREKGDDRALRHSIILRQCRQLVDSPALQSALTKLVASKEEAEVAKVLEKAVKGVSRPNRQVFQASQASQANQTSRPSVRSRANVKCYACGRFGHFARQCNSPYKNL</sequence>
<dbReference type="InterPro" id="IPR036875">
    <property type="entry name" value="Znf_CCHC_sf"/>
</dbReference>
<feature type="region of interest" description="Disordered" evidence="3">
    <location>
        <begin position="1"/>
        <end position="20"/>
    </location>
</feature>
<dbReference type="GO" id="GO:0003676">
    <property type="term" value="F:nucleic acid binding"/>
    <property type="evidence" value="ECO:0007669"/>
    <property type="project" value="InterPro"/>
</dbReference>
<dbReference type="SUPFAM" id="SSF57756">
    <property type="entry name" value="Retrovirus zinc finger-like domains"/>
    <property type="match status" value="1"/>
</dbReference>
<name>A0A9X0CDX3_9CNID</name>
<comment type="caution">
    <text evidence="5">The sequence shown here is derived from an EMBL/GenBank/DDBJ whole genome shotgun (WGS) entry which is preliminary data.</text>
</comment>
<evidence type="ECO:0000313" key="5">
    <source>
        <dbReference type="EMBL" id="KAJ7331165.1"/>
    </source>
</evidence>
<keyword evidence="1" id="KW-0862">Zinc</keyword>
<keyword evidence="1" id="KW-0863">Zinc-finger</keyword>
<gene>
    <name evidence="5" type="ORF">OS493_020868</name>
</gene>
<dbReference type="Pfam" id="PF00098">
    <property type="entry name" value="zf-CCHC"/>
    <property type="match status" value="1"/>
</dbReference>
<reference evidence="5" key="1">
    <citation type="submission" date="2023-01" db="EMBL/GenBank/DDBJ databases">
        <title>Genome assembly of the deep-sea coral Lophelia pertusa.</title>
        <authorList>
            <person name="Herrera S."/>
            <person name="Cordes E."/>
        </authorList>
    </citation>
    <scope>NUCLEOTIDE SEQUENCE</scope>
    <source>
        <strain evidence="5">USNM1676648</strain>
        <tissue evidence="5">Polyp</tissue>
    </source>
</reference>
<protein>
    <recommendedName>
        <fullName evidence="4">CCHC-type domain-containing protein</fullName>
    </recommendedName>
</protein>
<evidence type="ECO:0000313" key="6">
    <source>
        <dbReference type="Proteomes" id="UP001163046"/>
    </source>
</evidence>
<dbReference type="AlphaFoldDB" id="A0A9X0CDX3"/>
<keyword evidence="6" id="KW-1185">Reference proteome</keyword>
<evidence type="ECO:0000259" key="4">
    <source>
        <dbReference type="PROSITE" id="PS50158"/>
    </source>
</evidence>
<keyword evidence="1" id="KW-0479">Metal-binding</keyword>
<evidence type="ECO:0000256" key="2">
    <source>
        <dbReference type="SAM" id="Coils"/>
    </source>
</evidence>
<organism evidence="5 6">
    <name type="scientific">Desmophyllum pertusum</name>
    <dbReference type="NCBI Taxonomy" id="174260"/>
    <lineage>
        <taxon>Eukaryota</taxon>
        <taxon>Metazoa</taxon>
        <taxon>Cnidaria</taxon>
        <taxon>Anthozoa</taxon>
        <taxon>Hexacorallia</taxon>
        <taxon>Scleractinia</taxon>
        <taxon>Caryophylliina</taxon>
        <taxon>Caryophylliidae</taxon>
        <taxon>Desmophyllum</taxon>
    </lineage>
</organism>
<feature type="coiled-coil region" evidence="2">
    <location>
        <begin position="88"/>
        <end position="115"/>
    </location>
</feature>
<dbReference type="PROSITE" id="PS50158">
    <property type="entry name" value="ZF_CCHC"/>
    <property type="match status" value="1"/>
</dbReference>
<proteinExistence type="predicted"/>
<dbReference type="Gene3D" id="4.10.60.10">
    <property type="entry name" value="Zinc finger, CCHC-type"/>
    <property type="match status" value="1"/>
</dbReference>
<evidence type="ECO:0000256" key="3">
    <source>
        <dbReference type="SAM" id="MobiDB-lite"/>
    </source>
</evidence>
<dbReference type="EMBL" id="MU827790">
    <property type="protein sequence ID" value="KAJ7331165.1"/>
    <property type="molecule type" value="Genomic_DNA"/>
</dbReference>
<dbReference type="SMART" id="SM00343">
    <property type="entry name" value="ZnF_C2HC"/>
    <property type="match status" value="1"/>
</dbReference>
<accession>A0A9X0CDX3</accession>
<dbReference type="Proteomes" id="UP001163046">
    <property type="component" value="Unassembled WGS sequence"/>
</dbReference>
<feature type="compositionally biased region" description="Basic and acidic residues" evidence="3">
    <location>
        <begin position="1"/>
        <end position="10"/>
    </location>
</feature>
<dbReference type="GO" id="GO:0008270">
    <property type="term" value="F:zinc ion binding"/>
    <property type="evidence" value="ECO:0007669"/>
    <property type="project" value="UniProtKB-KW"/>
</dbReference>
<dbReference type="InterPro" id="IPR001878">
    <property type="entry name" value="Znf_CCHC"/>
</dbReference>
<feature type="domain" description="CCHC-type" evidence="4">
    <location>
        <begin position="233"/>
        <end position="247"/>
    </location>
</feature>
<evidence type="ECO:0000256" key="1">
    <source>
        <dbReference type="PROSITE-ProRule" id="PRU00047"/>
    </source>
</evidence>